<proteinExistence type="predicted"/>
<dbReference type="AlphaFoldDB" id="A0A380CDV4"/>
<accession>A0A380CDV4</accession>
<dbReference type="RefSeq" id="WP_103387837.1">
    <property type="nucleotide sequence ID" value="NZ_BKAV01000008.1"/>
</dbReference>
<dbReference type="EMBL" id="BKAV01000008">
    <property type="protein sequence ID" value="GEQ00201.1"/>
    <property type="molecule type" value="Genomic_DNA"/>
</dbReference>
<organism evidence="2 3">
    <name type="scientific">Staphylococcus arlettae</name>
    <dbReference type="NCBI Taxonomy" id="29378"/>
    <lineage>
        <taxon>Bacteria</taxon>
        <taxon>Bacillati</taxon>
        <taxon>Bacillota</taxon>
        <taxon>Bacilli</taxon>
        <taxon>Bacillales</taxon>
        <taxon>Staphylococcaceae</taxon>
        <taxon>Staphylococcus</taxon>
    </lineage>
</organism>
<dbReference type="Proteomes" id="UP000321598">
    <property type="component" value="Unassembled WGS sequence"/>
</dbReference>
<dbReference type="InterPro" id="IPR011235">
    <property type="entry name" value="MepB-like"/>
</dbReference>
<name>A0A380CDV4_9STAP</name>
<dbReference type="InterPro" id="IPR038231">
    <property type="entry name" value="MepB-like_sf"/>
</dbReference>
<keyword evidence="4" id="KW-1185">Reference proteome</keyword>
<dbReference type="Pfam" id="PF08877">
    <property type="entry name" value="MepB-like"/>
    <property type="match status" value="1"/>
</dbReference>
<protein>
    <submittedName>
        <fullName evidence="2">MepB family protein</fullName>
    </submittedName>
</protein>
<evidence type="ECO:0000313" key="2">
    <source>
        <dbReference type="EMBL" id="SUJ18455.1"/>
    </source>
</evidence>
<reference evidence="1 4" key="2">
    <citation type="submission" date="2019-07" db="EMBL/GenBank/DDBJ databases">
        <title>Whole genome shotgun sequence of Staphylococcus arlettae NBRC 109765.</title>
        <authorList>
            <person name="Hosoyama A."/>
            <person name="Uohara A."/>
            <person name="Ohji S."/>
            <person name="Ichikawa N."/>
        </authorList>
    </citation>
    <scope>NUCLEOTIDE SEQUENCE [LARGE SCALE GENOMIC DNA]</scope>
    <source>
        <strain evidence="1 4">NBRC 109765</strain>
    </source>
</reference>
<dbReference type="PIRSF" id="PIRSF032285">
    <property type="entry name" value="UCP032285"/>
    <property type="match status" value="1"/>
</dbReference>
<dbReference type="Gene3D" id="3.40.1350.140">
    <property type="entry name" value="MepB-like"/>
    <property type="match status" value="1"/>
</dbReference>
<evidence type="ECO:0000313" key="1">
    <source>
        <dbReference type="EMBL" id="GEQ00201.1"/>
    </source>
</evidence>
<evidence type="ECO:0000313" key="3">
    <source>
        <dbReference type="Proteomes" id="UP000254956"/>
    </source>
</evidence>
<evidence type="ECO:0000313" key="4">
    <source>
        <dbReference type="Proteomes" id="UP000321598"/>
    </source>
</evidence>
<gene>
    <name evidence="2" type="ORF">NCTC12413_01270</name>
    <name evidence="1" type="ORF">SAR03_12380</name>
</gene>
<dbReference type="Proteomes" id="UP000254956">
    <property type="component" value="Unassembled WGS sequence"/>
</dbReference>
<reference evidence="2 3" key="1">
    <citation type="submission" date="2018-06" db="EMBL/GenBank/DDBJ databases">
        <authorList>
            <consortium name="Pathogen Informatics"/>
            <person name="Doyle S."/>
        </authorList>
    </citation>
    <scope>NUCLEOTIDE SEQUENCE [LARGE SCALE GENOMIC DNA]</scope>
    <source>
        <strain evidence="2 3">NCTC12413</strain>
    </source>
</reference>
<dbReference type="EMBL" id="UGZE01000001">
    <property type="protein sequence ID" value="SUJ18455.1"/>
    <property type="molecule type" value="Genomic_DNA"/>
</dbReference>
<dbReference type="STRING" id="1212545.SARL_07273"/>
<sequence>MQQLFKSCTLFNELSTVHTNLTITNFERERWNNDYEALNFSVGKQRIKSRLAKKTPKKAGYFVALWHKNEFAKNIPFNEADFDDKLVINIIDNQYKGQFIFTKEILIDKGIITTNAHKGKMSFRLYPLWCEDLNKSATNTQQWQLPYFIDMTNGYDAMKINKLYFN</sequence>
<dbReference type="OrthoDB" id="4954833at2"/>